<evidence type="ECO:0000256" key="8">
    <source>
        <dbReference type="ARBA" id="ARBA00022741"/>
    </source>
</evidence>
<keyword evidence="11 18" id="KW-1133">Transmembrane helix</keyword>
<evidence type="ECO:0000256" key="10">
    <source>
        <dbReference type="ARBA" id="ARBA00022840"/>
    </source>
</evidence>
<dbReference type="EMBL" id="UYJE01008811">
    <property type="protein sequence ID" value="VDI67540.1"/>
    <property type="molecule type" value="Genomic_DNA"/>
</dbReference>
<evidence type="ECO:0000313" key="20">
    <source>
        <dbReference type="EMBL" id="VDI67540.1"/>
    </source>
</evidence>
<evidence type="ECO:0000256" key="4">
    <source>
        <dbReference type="ARBA" id="ARBA00022679"/>
    </source>
</evidence>
<name>A0A8B6GQH4_MYTGA</name>
<dbReference type="InterPro" id="IPR003599">
    <property type="entry name" value="Ig_sub"/>
</dbReference>
<dbReference type="Gene3D" id="2.60.40.10">
    <property type="entry name" value="Immunoglobulins"/>
    <property type="match status" value="3"/>
</dbReference>
<evidence type="ECO:0000256" key="18">
    <source>
        <dbReference type="SAM" id="Phobius"/>
    </source>
</evidence>
<keyword evidence="3" id="KW-0597">Phosphoprotein</keyword>
<keyword evidence="15 20" id="KW-0675">Receptor</keyword>
<evidence type="ECO:0000256" key="11">
    <source>
        <dbReference type="ARBA" id="ARBA00022989"/>
    </source>
</evidence>
<evidence type="ECO:0000256" key="2">
    <source>
        <dbReference type="ARBA" id="ARBA00011902"/>
    </source>
</evidence>
<dbReference type="Pfam" id="PF07679">
    <property type="entry name" value="I-set"/>
    <property type="match status" value="2"/>
</dbReference>
<proteinExistence type="predicted"/>
<keyword evidence="8" id="KW-0547">Nucleotide-binding</keyword>
<sequence>MGVNWSVIIVCFFLGISFYVAGSRQKDKYKSAPQVADIDFRQNLVSLEGDRLKLPCKVIGSPRPFKIWYKDQRPLSSKYDNRYKFGRKALTIDPVEKNDSGIYNCHVENGLGELWINFTVKVLTEEEVEDYDGVEYDDPDGKCQEGPPIFKDKTNGEWIARPEMSPVEIKCVACGKPKPTIKWFKDKQFIDPGVTGGRYNVREYQLKIDRLLKSDEGNYTCVVENDLGKLNFTYKLEVLMSRITKPVIVGPTNQTVQAGSDARFECKVLRNDLQHHTQWLQHYTVNGSYRDDEGQPYVNIIQNISVSQPEILIIKNVTKDNAGWYTCLVSNPLGRDYQSAWLVVIGQNDRVTSTTKQLYQRN</sequence>
<evidence type="ECO:0000256" key="7">
    <source>
        <dbReference type="ARBA" id="ARBA00022737"/>
    </source>
</evidence>
<dbReference type="FunFam" id="2.60.40.10:FF:000020">
    <property type="entry name" value="Fibroblast growth factor receptor"/>
    <property type="match status" value="1"/>
</dbReference>
<evidence type="ECO:0000259" key="19">
    <source>
        <dbReference type="PROSITE" id="PS50835"/>
    </source>
</evidence>
<evidence type="ECO:0000256" key="6">
    <source>
        <dbReference type="ARBA" id="ARBA00022729"/>
    </source>
</evidence>
<dbReference type="PROSITE" id="PS50835">
    <property type="entry name" value="IG_LIKE"/>
    <property type="match status" value="3"/>
</dbReference>
<evidence type="ECO:0000256" key="17">
    <source>
        <dbReference type="ARBA" id="ARBA00023319"/>
    </source>
</evidence>
<dbReference type="InterPro" id="IPR007110">
    <property type="entry name" value="Ig-like_dom"/>
</dbReference>
<keyword evidence="17" id="KW-0393">Immunoglobulin domain</keyword>
<dbReference type="PANTHER" id="PTHR19890:SF10">
    <property type="entry name" value="FIBROBLAST GROWTH FACTOR RECEPTOR-LIKE 1"/>
    <property type="match status" value="1"/>
</dbReference>
<keyword evidence="4 20" id="KW-0808">Transferase</keyword>
<feature type="transmembrane region" description="Helical" evidence="18">
    <location>
        <begin position="6"/>
        <end position="22"/>
    </location>
</feature>
<dbReference type="GO" id="GO:0005524">
    <property type="term" value="F:ATP binding"/>
    <property type="evidence" value="ECO:0007669"/>
    <property type="project" value="UniProtKB-KW"/>
</dbReference>
<dbReference type="Proteomes" id="UP000596742">
    <property type="component" value="Unassembled WGS sequence"/>
</dbReference>
<feature type="domain" description="Ig-like" evidence="19">
    <location>
        <begin position="246"/>
        <end position="331"/>
    </location>
</feature>
<keyword evidence="21" id="KW-1185">Reference proteome</keyword>
<keyword evidence="10" id="KW-0067">ATP-binding</keyword>
<evidence type="ECO:0000256" key="15">
    <source>
        <dbReference type="ARBA" id="ARBA00023170"/>
    </source>
</evidence>
<feature type="domain" description="Ig-like" evidence="19">
    <location>
        <begin position="33"/>
        <end position="110"/>
    </location>
</feature>
<comment type="caution">
    <text evidence="20">The sequence shown here is derived from an EMBL/GenBank/DDBJ whole genome shotgun (WGS) entry which is preliminary data.</text>
</comment>
<keyword evidence="12 18" id="KW-0472">Membrane</keyword>
<accession>A0A8B6GQH4</accession>
<evidence type="ECO:0000256" key="13">
    <source>
        <dbReference type="ARBA" id="ARBA00023137"/>
    </source>
</evidence>
<dbReference type="Pfam" id="PF13927">
    <property type="entry name" value="Ig_3"/>
    <property type="match status" value="1"/>
</dbReference>
<gene>
    <name evidence="20" type="ORF">MGAL_10B016764</name>
</gene>
<reference evidence="20" key="1">
    <citation type="submission" date="2018-11" db="EMBL/GenBank/DDBJ databases">
        <authorList>
            <person name="Alioto T."/>
            <person name="Alioto T."/>
        </authorList>
    </citation>
    <scope>NUCLEOTIDE SEQUENCE</scope>
</reference>
<dbReference type="InterPro" id="IPR052615">
    <property type="entry name" value="FGFRL"/>
</dbReference>
<keyword evidence="7" id="KW-0677">Repeat</keyword>
<evidence type="ECO:0000256" key="3">
    <source>
        <dbReference type="ARBA" id="ARBA00022553"/>
    </source>
</evidence>
<keyword evidence="6" id="KW-0732">Signal</keyword>
<evidence type="ECO:0000256" key="16">
    <source>
        <dbReference type="ARBA" id="ARBA00023180"/>
    </source>
</evidence>
<evidence type="ECO:0000256" key="14">
    <source>
        <dbReference type="ARBA" id="ARBA00023157"/>
    </source>
</evidence>
<feature type="domain" description="Ig-like" evidence="19">
    <location>
        <begin position="147"/>
        <end position="237"/>
    </location>
</feature>
<dbReference type="SMART" id="SM00409">
    <property type="entry name" value="IG"/>
    <property type="match status" value="3"/>
</dbReference>
<dbReference type="SUPFAM" id="SSF48726">
    <property type="entry name" value="Immunoglobulin"/>
    <property type="match status" value="3"/>
</dbReference>
<comment type="subcellular location">
    <subcellularLocation>
        <location evidence="1">Membrane</location>
        <topology evidence="1">Single-pass membrane protein</topology>
    </subcellularLocation>
</comment>
<keyword evidence="14" id="KW-1015">Disulfide bond</keyword>
<evidence type="ECO:0000313" key="21">
    <source>
        <dbReference type="Proteomes" id="UP000596742"/>
    </source>
</evidence>
<keyword evidence="5 18" id="KW-0812">Transmembrane</keyword>
<keyword evidence="13" id="KW-0829">Tyrosine-protein kinase</keyword>
<dbReference type="AlphaFoldDB" id="A0A8B6GQH4"/>
<dbReference type="OrthoDB" id="5984265at2759"/>
<dbReference type="EC" id="2.7.10.1" evidence="2"/>
<evidence type="ECO:0000256" key="1">
    <source>
        <dbReference type="ARBA" id="ARBA00004167"/>
    </source>
</evidence>
<dbReference type="GO" id="GO:0004714">
    <property type="term" value="F:transmembrane receptor protein tyrosine kinase activity"/>
    <property type="evidence" value="ECO:0007669"/>
    <property type="project" value="UniProtKB-EC"/>
</dbReference>
<dbReference type="SMART" id="SM00408">
    <property type="entry name" value="IGc2"/>
    <property type="match status" value="3"/>
</dbReference>
<dbReference type="InterPro" id="IPR003598">
    <property type="entry name" value="Ig_sub2"/>
</dbReference>
<dbReference type="PANTHER" id="PTHR19890">
    <property type="entry name" value="FIBROBLAST GROWTH FACTOR RECEPTOR"/>
    <property type="match status" value="1"/>
</dbReference>
<evidence type="ECO:0000256" key="5">
    <source>
        <dbReference type="ARBA" id="ARBA00022692"/>
    </source>
</evidence>
<dbReference type="FunFam" id="2.60.40.10:FF:000032">
    <property type="entry name" value="palladin isoform X1"/>
    <property type="match status" value="1"/>
</dbReference>
<dbReference type="InterPro" id="IPR036179">
    <property type="entry name" value="Ig-like_dom_sf"/>
</dbReference>
<dbReference type="FunFam" id="2.60.40.10:FF:000016">
    <property type="entry name" value="Fibroblast growth factor receptor"/>
    <property type="match status" value="1"/>
</dbReference>
<organism evidence="20 21">
    <name type="scientific">Mytilus galloprovincialis</name>
    <name type="common">Mediterranean mussel</name>
    <dbReference type="NCBI Taxonomy" id="29158"/>
    <lineage>
        <taxon>Eukaryota</taxon>
        <taxon>Metazoa</taxon>
        <taxon>Spiralia</taxon>
        <taxon>Lophotrochozoa</taxon>
        <taxon>Mollusca</taxon>
        <taxon>Bivalvia</taxon>
        <taxon>Autobranchia</taxon>
        <taxon>Pteriomorphia</taxon>
        <taxon>Mytilida</taxon>
        <taxon>Mytiloidea</taxon>
        <taxon>Mytilidae</taxon>
        <taxon>Mytilinae</taxon>
        <taxon>Mytilus</taxon>
    </lineage>
</organism>
<dbReference type="GO" id="GO:0016020">
    <property type="term" value="C:membrane"/>
    <property type="evidence" value="ECO:0007669"/>
    <property type="project" value="UniProtKB-SubCell"/>
</dbReference>
<evidence type="ECO:0000256" key="9">
    <source>
        <dbReference type="ARBA" id="ARBA00022777"/>
    </source>
</evidence>
<protein>
    <recommendedName>
        <fullName evidence="2">receptor protein-tyrosine kinase</fullName>
        <ecNumber evidence="2">2.7.10.1</ecNumber>
    </recommendedName>
</protein>
<evidence type="ECO:0000256" key="12">
    <source>
        <dbReference type="ARBA" id="ARBA00023136"/>
    </source>
</evidence>
<dbReference type="InterPro" id="IPR013783">
    <property type="entry name" value="Ig-like_fold"/>
</dbReference>
<keyword evidence="16" id="KW-0325">Glycoprotein</keyword>
<dbReference type="InterPro" id="IPR013098">
    <property type="entry name" value="Ig_I-set"/>
</dbReference>
<keyword evidence="9" id="KW-0418">Kinase</keyword>